<name>A0A645D9V5_9ZZZZ</name>
<dbReference type="AlphaFoldDB" id="A0A645D9V5"/>
<reference evidence="1" key="1">
    <citation type="submission" date="2019-08" db="EMBL/GenBank/DDBJ databases">
        <authorList>
            <person name="Kucharzyk K."/>
            <person name="Murdoch R.W."/>
            <person name="Higgins S."/>
            <person name="Loffler F."/>
        </authorList>
    </citation>
    <scope>NUCLEOTIDE SEQUENCE</scope>
</reference>
<evidence type="ECO:0000313" key="1">
    <source>
        <dbReference type="EMBL" id="MPM86310.1"/>
    </source>
</evidence>
<organism evidence="1">
    <name type="scientific">bioreactor metagenome</name>
    <dbReference type="NCBI Taxonomy" id="1076179"/>
    <lineage>
        <taxon>unclassified sequences</taxon>
        <taxon>metagenomes</taxon>
        <taxon>ecological metagenomes</taxon>
    </lineage>
</organism>
<accession>A0A645D9V5</accession>
<proteinExistence type="predicted"/>
<protein>
    <submittedName>
        <fullName evidence="1">Uncharacterized protein</fullName>
    </submittedName>
</protein>
<gene>
    <name evidence="1" type="ORF">SDC9_133399</name>
</gene>
<comment type="caution">
    <text evidence="1">The sequence shown here is derived from an EMBL/GenBank/DDBJ whole genome shotgun (WGS) entry which is preliminary data.</text>
</comment>
<dbReference type="EMBL" id="VSSQ01034384">
    <property type="protein sequence ID" value="MPM86310.1"/>
    <property type="molecule type" value="Genomic_DNA"/>
</dbReference>
<sequence length="168" mass="18179">MVFDGTAVFHPAADIPVLDLQHGEADQSVVQQNRAAYRHVAGEIPVGNGANVLVSQNLPGGEGKFLALLQFRSAVLEVPQADLRALCIQHGGHRQVHFSAQLLHHVQPLFMFGVAAVGKIEPRHIQSGLQHGAQSFLAVGGGAKRADDLCLSHKNLLMKWKRTSKNTF</sequence>